<dbReference type="OrthoDB" id="1741851at2759"/>
<evidence type="ECO:0000259" key="22">
    <source>
        <dbReference type="PROSITE" id="PS50011"/>
    </source>
</evidence>
<feature type="region of interest" description="Disordered" evidence="20">
    <location>
        <begin position="1032"/>
        <end position="1057"/>
    </location>
</feature>
<keyword evidence="17" id="KW-0325">Glycoprotein</keyword>
<dbReference type="SMART" id="SM00108">
    <property type="entry name" value="B_lectin"/>
    <property type="match status" value="1"/>
</dbReference>
<keyword evidence="12" id="KW-0067">ATP-binding</keyword>
<dbReference type="EC" id="2.7.11.1" evidence="2"/>
<keyword evidence="5" id="KW-0245">EGF-like domain</keyword>
<keyword evidence="9" id="KW-0430">Lectin</keyword>
<gene>
    <name evidence="26" type="primary">LOC103495558</name>
</gene>
<dbReference type="Gene3D" id="2.90.10.10">
    <property type="entry name" value="Bulb-type lectin domain"/>
    <property type="match status" value="1"/>
</dbReference>
<evidence type="ECO:0000313" key="26">
    <source>
        <dbReference type="RefSeq" id="XP_008455380.1"/>
    </source>
</evidence>
<comment type="catalytic activity">
    <reaction evidence="19">
        <text>L-seryl-[protein] + ATP = O-phospho-L-seryl-[protein] + ADP + H(+)</text>
        <dbReference type="Rhea" id="RHEA:17989"/>
        <dbReference type="Rhea" id="RHEA-COMP:9863"/>
        <dbReference type="Rhea" id="RHEA-COMP:11604"/>
        <dbReference type="ChEBI" id="CHEBI:15378"/>
        <dbReference type="ChEBI" id="CHEBI:29999"/>
        <dbReference type="ChEBI" id="CHEBI:30616"/>
        <dbReference type="ChEBI" id="CHEBI:83421"/>
        <dbReference type="ChEBI" id="CHEBI:456216"/>
        <dbReference type="EC" id="2.7.11.1"/>
    </reaction>
</comment>
<evidence type="ECO:0000256" key="14">
    <source>
        <dbReference type="ARBA" id="ARBA00023136"/>
    </source>
</evidence>
<dbReference type="FunFam" id="3.30.200.20:FF:000330">
    <property type="entry name" value="G-type lectin S-receptor-like serine/threonine-protein kinase At4g03230"/>
    <property type="match status" value="1"/>
</dbReference>
<dbReference type="Pfam" id="PF01453">
    <property type="entry name" value="B_lectin"/>
    <property type="match status" value="1"/>
</dbReference>
<feature type="compositionally biased region" description="Polar residues" evidence="20">
    <location>
        <begin position="1033"/>
        <end position="1057"/>
    </location>
</feature>
<keyword evidence="6" id="KW-0808">Transferase</keyword>
<feature type="transmembrane region" description="Helical" evidence="21">
    <location>
        <begin position="649"/>
        <end position="675"/>
    </location>
</feature>
<keyword evidence="11" id="KW-0418">Kinase</keyword>
<dbReference type="InterPro" id="IPR000719">
    <property type="entry name" value="Prot_kinase_dom"/>
</dbReference>
<evidence type="ECO:0000256" key="2">
    <source>
        <dbReference type="ARBA" id="ARBA00012513"/>
    </source>
</evidence>
<dbReference type="Proteomes" id="UP001652600">
    <property type="component" value="Chromosome 1"/>
</dbReference>
<evidence type="ECO:0000256" key="8">
    <source>
        <dbReference type="ARBA" id="ARBA00022729"/>
    </source>
</evidence>
<keyword evidence="4" id="KW-0723">Serine/threonine-protein kinase</keyword>
<evidence type="ECO:0000256" key="11">
    <source>
        <dbReference type="ARBA" id="ARBA00022777"/>
    </source>
</evidence>
<dbReference type="GO" id="GO:0005524">
    <property type="term" value="F:ATP binding"/>
    <property type="evidence" value="ECO:0007669"/>
    <property type="project" value="UniProtKB-KW"/>
</dbReference>
<dbReference type="PROSITE" id="PS50948">
    <property type="entry name" value="PAN"/>
    <property type="match status" value="1"/>
</dbReference>
<evidence type="ECO:0000256" key="15">
    <source>
        <dbReference type="ARBA" id="ARBA00023157"/>
    </source>
</evidence>
<feature type="transmembrane region" description="Helical" evidence="21">
    <location>
        <begin position="41"/>
        <end position="61"/>
    </location>
</feature>
<dbReference type="SUPFAM" id="SSF51110">
    <property type="entry name" value="alpha-D-mannose-specific plant lectins"/>
    <property type="match status" value="1"/>
</dbReference>
<dbReference type="PROSITE" id="PS50011">
    <property type="entry name" value="PROTEIN_KINASE_DOM"/>
    <property type="match status" value="1"/>
</dbReference>
<evidence type="ECO:0000256" key="21">
    <source>
        <dbReference type="SAM" id="Phobius"/>
    </source>
</evidence>
<evidence type="ECO:0000256" key="16">
    <source>
        <dbReference type="ARBA" id="ARBA00023170"/>
    </source>
</evidence>
<name>A0A1S3C207_CUCME</name>
<dbReference type="SMART" id="SM00220">
    <property type="entry name" value="S_TKc"/>
    <property type="match status" value="1"/>
</dbReference>
<dbReference type="Pfam" id="PF11883">
    <property type="entry name" value="DUF3403"/>
    <property type="match status" value="1"/>
</dbReference>
<dbReference type="InParanoid" id="A0A1S3C207"/>
<dbReference type="InterPro" id="IPR011009">
    <property type="entry name" value="Kinase-like_dom_sf"/>
</dbReference>
<dbReference type="Gene3D" id="1.10.510.10">
    <property type="entry name" value="Transferase(Phosphotransferase) domain 1"/>
    <property type="match status" value="1"/>
</dbReference>
<dbReference type="InterPro" id="IPR036426">
    <property type="entry name" value="Bulb-type_lectin_dom_sf"/>
</dbReference>
<comment type="catalytic activity">
    <reaction evidence="18">
        <text>L-threonyl-[protein] + ATP = O-phospho-L-threonyl-[protein] + ADP + H(+)</text>
        <dbReference type="Rhea" id="RHEA:46608"/>
        <dbReference type="Rhea" id="RHEA-COMP:11060"/>
        <dbReference type="Rhea" id="RHEA-COMP:11605"/>
        <dbReference type="ChEBI" id="CHEBI:15378"/>
        <dbReference type="ChEBI" id="CHEBI:30013"/>
        <dbReference type="ChEBI" id="CHEBI:30616"/>
        <dbReference type="ChEBI" id="CHEBI:61977"/>
        <dbReference type="ChEBI" id="CHEBI:456216"/>
        <dbReference type="EC" id="2.7.11.1"/>
    </reaction>
</comment>
<dbReference type="GO" id="GO:0004674">
    <property type="term" value="F:protein serine/threonine kinase activity"/>
    <property type="evidence" value="ECO:0007669"/>
    <property type="project" value="UniProtKB-KW"/>
</dbReference>
<dbReference type="FunCoup" id="A0A1S3C207">
    <property type="interactions" value="18"/>
</dbReference>
<keyword evidence="15" id="KW-1015">Disulfide bond</keyword>
<evidence type="ECO:0000256" key="20">
    <source>
        <dbReference type="SAM" id="MobiDB-lite"/>
    </source>
</evidence>
<evidence type="ECO:0000313" key="25">
    <source>
        <dbReference type="Proteomes" id="UP001652600"/>
    </source>
</evidence>
<dbReference type="InterPro" id="IPR000858">
    <property type="entry name" value="S_locus_glycoprot_dom"/>
</dbReference>
<keyword evidence="16" id="KW-0675">Receptor</keyword>
<dbReference type="InterPro" id="IPR001480">
    <property type="entry name" value="Bulb-type_lectin_dom"/>
</dbReference>
<organism evidence="25 26">
    <name type="scientific">Cucumis melo</name>
    <name type="common">Muskmelon</name>
    <dbReference type="NCBI Taxonomy" id="3656"/>
    <lineage>
        <taxon>Eukaryota</taxon>
        <taxon>Viridiplantae</taxon>
        <taxon>Streptophyta</taxon>
        <taxon>Embryophyta</taxon>
        <taxon>Tracheophyta</taxon>
        <taxon>Spermatophyta</taxon>
        <taxon>Magnoliopsida</taxon>
        <taxon>eudicotyledons</taxon>
        <taxon>Gunneridae</taxon>
        <taxon>Pentapetalae</taxon>
        <taxon>rosids</taxon>
        <taxon>fabids</taxon>
        <taxon>Cucurbitales</taxon>
        <taxon>Cucurbitaceae</taxon>
        <taxon>Benincaseae</taxon>
        <taxon>Cucumis</taxon>
    </lineage>
</organism>
<evidence type="ECO:0000256" key="17">
    <source>
        <dbReference type="ARBA" id="ARBA00023180"/>
    </source>
</evidence>
<dbReference type="PANTHER" id="PTHR27002:SF1111">
    <property type="entry name" value="NON-SPECIFIC SERINE_THREONINE PROTEIN KINASE"/>
    <property type="match status" value="1"/>
</dbReference>
<evidence type="ECO:0000256" key="18">
    <source>
        <dbReference type="ARBA" id="ARBA00047899"/>
    </source>
</evidence>
<keyword evidence="13 21" id="KW-1133">Transmembrane helix</keyword>
<evidence type="ECO:0000256" key="6">
    <source>
        <dbReference type="ARBA" id="ARBA00022679"/>
    </source>
</evidence>
<feature type="domain" description="Apple" evidence="24">
    <location>
        <begin position="374"/>
        <end position="462"/>
    </location>
</feature>
<evidence type="ECO:0000256" key="1">
    <source>
        <dbReference type="ARBA" id="ARBA00004251"/>
    </source>
</evidence>
<dbReference type="InterPro" id="IPR003609">
    <property type="entry name" value="Pan_app"/>
</dbReference>
<dbReference type="Gene3D" id="3.30.200.20">
    <property type="entry name" value="Phosphorylase Kinase, domain 1"/>
    <property type="match status" value="1"/>
</dbReference>
<keyword evidence="8" id="KW-0732">Signal</keyword>
<dbReference type="GO" id="GO:0048544">
    <property type="term" value="P:recognition of pollen"/>
    <property type="evidence" value="ECO:0007669"/>
    <property type="project" value="InterPro"/>
</dbReference>
<dbReference type="InterPro" id="IPR021820">
    <property type="entry name" value="S-locus_recpt_kinase_C"/>
</dbReference>
<keyword evidence="14 21" id="KW-0472">Membrane</keyword>
<dbReference type="CDD" id="cd00028">
    <property type="entry name" value="B_lectin"/>
    <property type="match status" value="1"/>
</dbReference>
<sequence length="1057" mass="119395">MEEDRNSGEGTCLLHNRSSEMVAKRSSVKKLVTISWFAEHLMSFFHLYSFVFLIFVVNCFAKDTLEFKSCISHESGDTLVSAGSRFELGFFQPHGSSHSRRYLGIWYYKSNPITVVWVANRDRPLPGSDGVFKIEDDGNLKVYDGNQNLYWSTNIGSSVPDRRTLKLMDNGNLVLSYVDQEDLSEHIVWQSFDYPTDTFLPGMLMDDNLVLASWKSYDDPAQGNFTFQLDQDGGQYVIWKRSVKFWKSGVSGKFITTDKMPAALLYLLSNFSSKTVPNFSVPHLTSSLYIDTRLVLNSSGQLHYLNWEDHKVWSQIWVEPRDRCSVYNACGDFASCNSEGGMACKCLPGFEPTSPGSWNTGDYSGGCIRKSPICSVDADSDTFLSLKMMKAGNPDFQFNAKDDFDCKLECLNNCQCQAYSYLEANTTRQSGYYNSACWIWSGDLNNLQDEFDNGRDLNVRVAVRDLESTARNCGTCGTNLIPYPLSTGPKCGDPMYFNFNCNLASGQVNFEAAGGTYKVKFIDSEARKFYIQTKEPGDCGDKNWITKALRLNQSSPFRVTSWCNFKETNPEENFSLKTSNEVEISWEPPLEPICSSTTDCKDWPYSTCNMSKDGNKRCLCLTDFHWNGWSLNCTTDHNKGKDGRGKTTFSVIIVATSLCMVLLMILSCTVFYIYFSKTGLIERQESRGNSQKDLMLHLYDNERRVKDLIESGRFKEDDTNGIDIPFFDLESILVATDNFSNANKLGQGGFGPVYKGKFPSGQEIAVKRLSSGSGQGFEEFKNEVLLIAKLQHRNLVRLLGYCVEGDEKMLLYEYMPNKSLDAFIFDQKLRVALDWDIRFNVILGIARGLLYLHQDSRLRIIHRDLKTSNILLDEEMNPKISDFGLARIFGGKETATNTKRVVGTYGYMSPEYALDGIFSVKSDVFSFGVVVIEIISGKRNTGFYHSEKALSLLGYAWDLWMKDEGLDLMEQTLSGNCKRDEYLKCLNVGLLCVQEDPWDRPTMLNVVFMLGSETATLPSPKPPAFVVRRCPSSRASSSTKPETFSHNELTVTLQDGR</sequence>
<reference evidence="25" key="1">
    <citation type="submission" date="2025-05" db="UniProtKB">
        <authorList>
            <consortium name="RefSeq"/>
        </authorList>
    </citation>
    <scope>NUCLEOTIDE SEQUENCE [LARGE SCALE GENOMIC DNA]</scope>
</reference>
<dbReference type="CDD" id="cd14066">
    <property type="entry name" value="STKc_IRAK"/>
    <property type="match status" value="1"/>
</dbReference>
<dbReference type="FunFam" id="2.90.10.10:FF:000005">
    <property type="entry name" value="G-type lectin S-receptor-like serine/threonine-protein kinase"/>
    <property type="match status" value="1"/>
</dbReference>
<evidence type="ECO:0000256" key="12">
    <source>
        <dbReference type="ARBA" id="ARBA00022840"/>
    </source>
</evidence>
<dbReference type="Pfam" id="PF00954">
    <property type="entry name" value="S_locus_glycop"/>
    <property type="match status" value="1"/>
</dbReference>
<dbReference type="PANTHER" id="PTHR27002">
    <property type="entry name" value="RECEPTOR-LIKE SERINE/THREONINE-PROTEIN KINASE SD1-8"/>
    <property type="match status" value="1"/>
</dbReference>
<evidence type="ECO:0000259" key="24">
    <source>
        <dbReference type="PROSITE" id="PS50948"/>
    </source>
</evidence>
<keyword evidence="7 21" id="KW-0812">Transmembrane</keyword>
<evidence type="ECO:0000256" key="13">
    <source>
        <dbReference type="ARBA" id="ARBA00022989"/>
    </source>
</evidence>
<accession>A0A1S3C207</accession>
<dbReference type="FunFam" id="1.10.510.10:FF:000060">
    <property type="entry name" value="G-type lectin S-receptor-like serine/threonine-protein kinase"/>
    <property type="match status" value="1"/>
</dbReference>
<dbReference type="AlphaFoldDB" id="A0A1S3C207"/>
<dbReference type="GO" id="GO:0005886">
    <property type="term" value="C:plasma membrane"/>
    <property type="evidence" value="ECO:0007669"/>
    <property type="project" value="UniProtKB-SubCell"/>
</dbReference>
<dbReference type="PROSITE" id="PS50927">
    <property type="entry name" value="BULB_LECTIN"/>
    <property type="match status" value="1"/>
</dbReference>
<reference evidence="26" key="2">
    <citation type="submission" date="2025-08" db="UniProtKB">
        <authorList>
            <consortium name="RefSeq"/>
        </authorList>
    </citation>
    <scope>IDENTIFICATION</scope>
    <source>
        <tissue evidence="26">Stem</tissue>
    </source>
</reference>
<dbReference type="InterPro" id="IPR008271">
    <property type="entry name" value="Ser/Thr_kinase_AS"/>
</dbReference>
<evidence type="ECO:0000256" key="4">
    <source>
        <dbReference type="ARBA" id="ARBA00022527"/>
    </source>
</evidence>
<dbReference type="CDD" id="cd01098">
    <property type="entry name" value="PAN_AP_plant"/>
    <property type="match status" value="1"/>
</dbReference>
<dbReference type="RefSeq" id="XP_008455380.1">
    <property type="nucleotide sequence ID" value="XM_008457158.3"/>
</dbReference>
<keyword evidence="10" id="KW-0547">Nucleotide-binding</keyword>
<feature type="domain" description="Bulb-type lectin" evidence="23">
    <location>
        <begin position="64"/>
        <end position="188"/>
    </location>
</feature>
<dbReference type="KEGG" id="cmo:103495558"/>
<protein>
    <recommendedName>
        <fullName evidence="2">non-specific serine/threonine protein kinase</fullName>
        <ecNumber evidence="2">2.7.11.1</ecNumber>
    </recommendedName>
</protein>
<evidence type="ECO:0000256" key="9">
    <source>
        <dbReference type="ARBA" id="ARBA00022734"/>
    </source>
</evidence>
<dbReference type="eggNOG" id="ENOG502QTV8">
    <property type="taxonomic scope" value="Eukaryota"/>
</dbReference>
<keyword evidence="3" id="KW-1003">Cell membrane</keyword>
<dbReference type="GO" id="GO:0030246">
    <property type="term" value="F:carbohydrate binding"/>
    <property type="evidence" value="ECO:0007669"/>
    <property type="project" value="UniProtKB-KW"/>
</dbReference>
<dbReference type="PROSITE" id="PS00108">
    <property type="entry name" value="PROTEIN_KINASE_ST"/>
    <property type="match status" value="1"/>
</dbReference>
<dbReference type="Pfam" id="PF08276">
    <property type="entry name" value="PAN_2"/>
    <property type="match status" value="1"/>
</dbReference>
<dbReference type="InterPro" id="IPR001245">
    <property type="entry name" value="Ser-Thr/Tyr_kinase_cat_dom"/>
</dbReference>
<comment type="subcellular location">
    <subcellularLocation>
        <location evidence="1">Cell membrane</location>
        <topology evidence="1">Single-pass type I membrane protein</topology>
    </subcellularLocation>
</comment>
<dbReference type="SUPFAM" id="SSF56112">
    <property type="entry name" value="Protein kinase-like (PK-like)"/>
    <property type="match status" value="1"/>
</dbReference>
<evidence type="ECO:0000256" key="7">
    <source>
        <dbReference type="ARBA" id="ARBA00022692"/>
    </source>
</evidence>
<evidence type="ECO:0000256" key="5">
    <source>
        <dbReference type="ARBA" id="ARBA00022536"/>
    </source>
</evidence>
<evidence type="ECO:0000256" key="3">
    <source>
        <dbReference type="ARBA" id="ARBA00022475"/>
    </source>
</evidence>
<dbReference type="SMR" id="A0A1S3C207"/>
<dbReference type="Pfam" id="PF07714">
    <property type="entry name" value="PK_Tyr_Ser-Thr"/>
    <property type="match status" value="1"/>
</dbReference>
<proteinExistence type="predicted"/>
<dbReference type="GeneID" id="103495558"/>
<evidence type="ECO:0000259" key="23">
    <source>
        <dbReference type="PROSITE" id="PS50927"/>
    </source>
</evidence>
<evidence type="ECO:0000256" key="10">
    <source>
        <dbReference type="ARBA" id="ARBA00022741"/>
    </source>
</evidence>
<evidence type="ECO:0000256" key="19">
    <source>
        <dbReference type="ARBA" id="ARBA00048679"/>
    </source>
</evidence>
<keyword evidence="25" id="KW-1185">Reference proteome</keyword>
<feature type="domain" description="Protein kinase" evidence="22">
    <location>
        <begin position="739"/>
        <end position="1017"/>
    </location>
</feature>